<evidence type="ECO:0000256" key="5">
    <source>
        <dbReference type="ARBA" id="ARBA00023136"/>
    </source>
</evidence>
<organism evidence="8 9">
    <name type="scientific">Datura stramonium</name>
    <name type="common">Jimsonweed</name>
    <name type="synonym">Common thornapple</name>
    <dbReference type="NCBI Taxonomy" id="4076"/>
    <lineage>
        <taxon>Eukaryota</taxon>
        <taxon>Viridiplantae</taxon>
        <taxon>Streptophyta</taxon>
        <taxon>Embryophyta</taxon>
        <taxon>Tracheophyta</taxon>
        <taxon>Spermatophyta</taxon>
        <taxon>Magnoliopsida</taxon>
        <taxon>eudicotyledons</taxon>
        <taxon>Gunneridae</taxon>
        <taxon>Pentapetalae</taxon>
        <taxon>asterids</taxon>
        <taxon>lamiids</taxon>
        <taxon>Solanales</taxon>
        <taxon>Solanaceae</taxon>
        <taxon>Solanoideae</taxon>
        <taxon>Datureae</taxon>
        <taxon>Datura</taxon>
    </lineage>
</organism>
<dbReference type="SUPFAM" id="SSF90123">
    <property type="entry name" value="ABC transporter transmembrane region"/>
    <property type="match status" value="1"/>
</dbReference>
<feature type="transmembrane region" description="Helical" evidence="6">
    <location>
        <begin position="201"/>
        <end position="225"/>
    </location>
</feature>
<evidence type="ECO:0000259" key="7">
    <source>
        <dbReference type="PROSITE" id="PS50929"/>
    </source>
</evidence>
<keyword evidence="3 6" id="KW-0812">Transmembrane</keyword>
<feature type="transmembrane region" description="Helical" evidence="6">
    <location>
        <begin position="160"/>
        <end position="181"/>
    </location>
</feature>
<evidence type="ECO:0000256" key="4">
    <source>
        <dbReference type="ARBA" id="ARBA00022989"/>
    </source>
</evidence>
<feature type="transmembrane region" description="Helical" evidence="6">
    <location>
        <begin position="319"/>
        <end position="340"/>
    </location>
</feature>
<dbReference type="PANTHER" id="PTHR24221:SF402">
    <property type="entry name" value="IRON-SULFUR CLUSTERS TRANSPORTER ABCB7, MITOCHONDRIAL"/>
    <property type="match status" value="1"/>
</dbReference>
<evidence type="ECO:0000256" key="1">
    <source>
        <dbReference type="ARBA" id="ARBA00004141"/>
    </source>
</evidence>
<dbReference type="CDD" id="cd18582">
    <property type="entry name" value="ABC_6TM_ATM1_ABCB7"/>
    <property type="match status" value="1"/>
</dbReference>
<comment type="subcellular location">
    <subcellularLocation>
        <location evidence="1">Membrane</location>
        <topology evidence="1">Multi-pass membrane protein</topology>
    </subcellularLocation>
</comment>
<proteinExistence type="predicted"/>
<evidence type="ECO:0000313" key="8">
    <source>
        <dbReference type="EMBL" id="MCE0480897.1"/>
    </source>
</evidence>
<keyword evidence="2" id="KW-0813">Transport</keyword>
<dbReference type="InterPro" id="IPR039421">
    <property type="entry name" value="Type_1_exporter"/>
</dbReference>
<comment type="caution">
    <text evidence="8">The sequence shown here is derived from an EMBL/GenBank/DDBJ whole genome shotgun (WGS) entry which is preliminary data.</text>
</comment>
<reference evidence="8 9" key="1">
    <citation type="journal article" date="2021" name="BMC Genomics">
        <title>Datura genome reveals duplications of psychoactive alkaloid biosynthetic genes and high mutation rate following tissue culture.</title>
        <authorList>
            <person name="Rajewski A."/>
            <person name="Carter-House D."/>
            <person name="Stajich J."/>
            <person name="Litt A."/>
        </authorList>
    </citation>
    <scope>NUCLEOTIDE SEQUENCE [LARGE SCALE GENOMIC DNA]</scope>
    <source>
        <strain evidence="8">AR-01</strain>
    </source>
</reference>
<evidence type="ECO:0000256" key="6">
    <source>
        <dbReference type="SAM" id="Phobius"/>
    </source>
</evidence>
<feature type="domain" description="ABC transmembrane type-1" evidence="7">
    <location>
        <begin position="161"/>
        <end position="462"/>
    </location>
</feature>
<dbReference type="Pfam" id="PF00664">
    <property type="entry name" value="ABC_membrane"/>
    <property type="match status" value="1"/>
</dbReference>
<dbReference type="EMBL" id="JACEIK010005187">
    <property type="protein sequence ID" value="MCE0480897.1"/>
    <property type="molecule type" value="Genomic_DNA"/>
</dbReference>
<dbReference type="PANTHER" id="PTHR24221">
    <property type="entry name" value="ATP-BINDING CASSETTE SUB-FAMILY B"/>
    <property type="match status" value="1"/>
</dbReference>
<evidence type="ECO:0000313" key="9">
    <source>
        <dbReference type="Proteomes" id="UP000823775"/>
    </source>
</evidence>
<dbReference type="Gene3D" id="1.20.1560.10">
    <property type="entry name" value="ABC transporter type 1, transmembrane domain"/>
    <property type="match status" value="1"/>
</dbReference>
<keyword evidence="4 6" id="KW-1133">Transmembrane helix</keyword>
<name>A0ABS8VKM5_DATST</name>
<gene>
    <name evidence="8" type="primary">ABCB25_1</name>
    <name evidence="8" type="ORF">HAX54_038125</name>
</gene>
<keyword evidence="9" id="KW-1185">Reference proteome</keyword>
<dbReference type="Proteomes" id="UP000823775">
    <property type="component" value="Unassembled WGS sequence"/>
</dbReference>
<dbReference type="PROSITE" id="PS50929">
    <property type="entry name" value="ABC_TM1F"/>
    <property type="match status" value="1"/>
</dbReference>
<dbReference type="InterPro" id="IPR036640">
    <property type="entry name" value="ABC1_TM_sf"/>
</dbReference>
<feature type="transmembrane region" description="Helical" evidence="6">
    <location>
        <begin position="285"/>
        <end position="313"/>
    </location>
</feature>
<evidence type="ECO:0000256" key="3">
    <source>
        <dbReference type="ARBA" id="ARBA00022692"/>
    </source>
</evidence>
<evidence type="ECO:0000256" key="2">
    <source>
        <dbReference type="ARBA" id="ARBA00022448"/>
    </source>
</evidence>
<sequence length="509" mass="56909">MQGSIYSRCFRAGEFLFHKAETMILNYIPSRPLHSQALKPTSYLNHGFDIHLYRIPTTHISTNKRNPWDPSRTTSTGFRQTKAFVSHFPAKTPKDPDGMSNGYAMFSTSSSDHGGAKKRVLKKEETEPAAKDDQISDARIISTLAKYLWMKDNFEFRFRVIAALSLLVGAKVVNVQVPFLFKLAVDWLTTATGKTSALAEFTTANSTALALFVSPAAVLIGYGIARSGASAFNELRTAIFSKVALRTIRSVSRKVFSHLHELDLQYHLSRETGGLNRIIDRGSRAINFILSSMVFNVFPTILEISMVSGILAYKFGAPFAWITSLSVAAYIAFTLSITQWRTKFRKEMNKADNDASTRAIDSLINYETVKYFNNEVYEAEKYDHFLRRYEDAALKTQRSLAILNFGQNATFSIALSAAMVLCSNGIMNGVMTVGDLVMVNGLLFQLSLPLNFLGSVYRETVQSLVDMKSMFQLLEERAQIRDAADAKSLELSGGSIQFENVHFRVRLVT</sequence>
<protein>
    <submittedName>
        <fullName evidence="8">ABC transporter B member 25</fullName>
    </submittedName>
</protein>
<keyword evidence="5 6" id="KW-0472">Membrane</keyword>
<dbReference type="InterPro" id="IPR011527">
    <property type="entry name" value="ABC1_TM_dom"/>
</dbReference>
<accession>A0ABS8VKM5</accession>